<evidence type="ECO:0000313" key="2">
    <source>
        <dbReference type="EMBL" id="MFD1201140.1"/>
    </source>
</evidence>
<evidence type="ECO:0000259" key="1">
    <source>
        <dbReference type="PROSITE" id="PS50943"/>
    </source>
</evidence>
<gene>
    <name evidence="2" type="ORF">ACFQ3U_04445</name>
</gene>
<dbReference type="PROSITE" id="PS50943">
    <property type="entry name" value="HTH_CROC1"/>
    <property type="match status" value="1"/>
</dbReference>
<dbReference type="Proteomes" id="UP001597181">
    <property type="component" value="Unassembled WGS sequence"/>
</dbReference>
<feature type="domain" description="HTH cro/C1-type" evidence="1">
    <location>
        <begin position="25"/>
        <end position="76"/>
    </location>
</feature>
<evidence type="ECO:0000313" key="3">
    <source>
        <dbReference type="Proteomes" id="UP001597181"/>
    </source>
</evidence>
<reference evidence="3" key="1">
    <citation type="journal article" date="2019" name="Int. J. Syst. Evol. Microbiol.">
        <title>The Global Catalogue of Microorganisms (GCM) 10K type strain sequencing project: providing services to taxonomists for standard genome sequencing and annotation.</title>
        <authorList>
            <consortium name="The Broad Institute Genomics Platform"/>
            <consortium name="The Broad Institute Genome Sequencing Center for Infectious Disease"/>
            <person name="Wu L."/>
            <person name="Ma J."/>
        </authorList>
    </citation>
    <scope>NUCLEOTIDE SEQUENCE [LARGE SCALE GENOMIC DNA]</scope>
    <source>
        <strain evidence="3">CCUG 50213</strain>
    </source>
</reference>
<dbReference type="SMART" id="SM00530">
    <property type="entry name" value="HTH_XRE"/>
    <property type="match status" value="1"/>
</dbReference>
<accession>A0ABW3TKN3</accession>
<dbReference type="Pfam" id="PF13560">
    <property type="entry name" value="HTH_31"/>
    <property type="match status" value="1"/>
</dbReference>
<comment type="caution">
    <text evidence="2">The sequence shown here is derived from an EMBL/GenBank/DDBJ whole genome shotgun (WGS) entry which is preliminary data.</text>
</comment>
<dbReference type="Gene3D" id="1.10.260.40">
    <property type="entry name" value="lambda repressor-like DNA-binding domains"/>
    <property type="match status" value="1"/>
</dbReference>
<dbReference type="SUPFAM" id="SSF47413">
    <property type="entry name" value="lambda repressor-like DNA-binding domains"/>
    <property type="match status" value="1"/>
</dbReference>
<name>A0ABW3TKN3_9MICO</name>
<organism evidence="2 3">
    <name type="scientific">Leucobacter albus</name>
    <dbReference type="NCBI Taxonomy" id="272210"/>
    <lineage>
        <taxon>Bacteria</taxon>
        <taxon>Bacillati</taxon>
        <taxon>Actinomycetota</taxon>
        <taxon>Actinomycetes</taxon>
        <taxon>Micrococcales</taxon>
        <taxon>Microbacteriaceae</taxon>
        <taxon>Leucobacter</taxon>
    </lineage>
</organism>
<dbReference type="EMBL" id="JBHTLY010000002">
    <property type="protein sequence ID" value="MFD1201140.1"/>
    <property type="molecule type" value="Genomic_DNA"/>
</dbReference>
<dbReference type="CDD" id="cd00093">
    <property type="entry name" value="HTH_XRE"/>
    <property type="match status" value="1"/>
</dbReference>
<dbReference type="InterPro" id="IPR001387">
    <property type="entry name" value="Cro/C1-type_HTH"/>
</dbReference>
<keyword evidence="3" id="KW-1185">Reference proteome</keyword>
<sequence>MRNAKDSALPERIPVRTQTGFGEFVRSSRIRSGKTQEDLAGAVGKSRRWLQDVERGKVAPSLPAAIDVANALGYEFIADRSIASNLLDEVFEDLA</sequence>
<protein>
    <submittedName>
        <fullName evidence="2">Helix-turn-helix transcriptional regulator</fullName>
    </submittedName>
</protein>
<proteinExistence type="predicted"/>
<dbReference type="RefSeq" id="WP_343957076.1">
    <property type="nucleotide sequence ID" value="NZ_BAAAKZ010000001.1"/>
</dbReference>
<dbReference type="InterPro" id="IPR010982">
    <property type="entry name" value="Lambda_DNA-bd_dom_sf"/>
</dbReference>